<protein>
    <submittedName>
        <fullName evidence="1">Uncharacterized protein</fullName>
    </submittedName>
</protein>
<gene>
    <name evidence="1" type="ORF">E2562_000461</name>
</gene>
<proteinExistence type="predicted"/>
<keyword evidence="2" id="KW-1185">Reference proteome</keyword>
<sequence>MPLAFIYLVGTGGGGGGEGSKKRKFSCLPQCQPEPLCLAGSGSGGGGSEDTVICCLSQCRPYGCGNVSYGCQLLHTCHVHHLNLIAN</sequence>
<dbReference type="AlphaFoldDB" id="A0A6G1CC22"/>
<dbReference type="EMBL" id="SPHZ02000009">
    <property type="protein sequence ID" value="KAF0897749.1"/>
    <property type="molecule type" value="Genomic_DNA"/>
</dbReference>
<evidence type="ECO:0000313" key="2">
    <source>
        <dbReference type="Proteomes" id="UP000479710"/>
    </source>
</evidence>
<dbReference type="Proteomes" id="UP000479710">
    <property type="component" value="Unassembled WGS sequence"/>
</dbReference>
<reference evidence="1 2" key="1">
    <citation type="submission" date="2019-11" db="EMBL/GenBank/DDBJ databases">
        <title>Whole genome sequence of Oryza granulata.</title>
        <authorList>
            <person name="Li W."/>
        </authorList>
    </citation>
    <scope>NUCLEOTIDE SEQUENCE [LARGE SCALE GENOMIC DNA]</scope>
    <source>
        <strain evidence="2">cv. Menghai</strain>
        <tissue evidence="1">Leaf</tissue>
    </source>
</reference>
<accession>A0A6G1CC22</accession>
<evidence type="ECO:0000313" key="1">
    <source>
        <dbReference type="EMBL" id="KAF0897749.1"/>
    </source>
</evidence>
<name>A0A6G1CC22_9ORYZ</name>
<comment type="caution">
    <text evidence="1">The sequence shown here is derived from an EMBL/GenBank/DDBJ whole genome shotgun (WGS) entry which is preliminary data.</text>
</comment>
<organism evidence="1 2">
    <name type="scientific">Oryza meyeriana var. granulata</name>
    <dbReference type="NCBI Taxonomy" id="110450"/>
    <lineage>
        <taxon>Eukaryota</taxon>
        <taxon>Viridiplantae</taxon>
        <taxon>Streptophyta</taxon>
        <taxon>Embryophyta</taxon>
        <taxon>Tracheophyta</taxon>
        <taxon>Spermatophyta</taxon>
        <taxon>Magnoliopsida</taxon>
        <taxon>Liliopsida</taxon>
        <taxon>Poales</taxon>
        <taxon>Poaceae</taxon>
        <taxon>BOP clade</taxon>
        <taxon>Oryzoideae</taxon>
        <taxon>Oryzeae</taxon>
        <taxon>Oryzinae</taxon>
        <taxon>Oryza</taxon>
        <taxon>Oryza meyeriana</taxon>
    </lineage>
</organism>